<organism evidence="2 3">
    <name type="scientific">candidate division WS6 bacterium OLB20</name>
    <dbReference type="NCBI Taxonomy" id="1617426"/>
    <lineage>
        <taxon>Bacteria</taxon>
        <taxon>Candidatus Dojkabacteria</taxon>
    </lineage>
</organism>
<proteinExistence type="predicted"/>
<sequence>MPNPTPVDFADYCIQFPEATQERLRELRALIMQAEPGLTESIAYGMPAFNLDGTYLVYISGNKSHLGLYGITSGLEKFKDELAPYRHARGTLRFDLGQPLPRDLITRLIRHRVSERRV</sequence>
<evidence type="ECO:0000313" key="3">
    <source>
        <dbReference type="Proteomes" id="UP000070457"/>
    </source>
</evidence>
<comment type="caution">
    <text evidence="2">The sequence shown here is derived from an EMBL/GenBank/DDBJ whole genome shotgun (WGS) entry which is preliminary data.</text>
</comment>
<dbReference type="Gene3D" id="3.90.1150.200">
    <property type="match status" value="1"/>
</dbReference>
<dbReference type="Proteomes" id="UP000070457">
    <property type="component" value="Unassembled WGS sequence"/>
</dbReference>
<dbReference type="InterPro" id="IPR014922">
    <property type="entry name" value="YdhG-like"/>
</dbReference>
<feature type="domain" description="YdhG-like" evidence="1">
    <location>
        <begin position="21"/>
        <end position="113"/>
    </location>
</feature>
<gene>
    <name evidence="2" type="ORF">TR69_WS6001000546</name>
</gene>
<accession>A0A136LY17</accession>
<dbReference type="AlphaFoldDB" id="A0A136LY17"/>
<name>A0A136LY17_9BACT</name>
<evidence type="ECO:0000259" key="1">
    <source>
        <dbReference type="Pfam" id="PF08818"/>
    </source>
</evidence>
<evidence type="ECO:0000313" key="2">
    <source>
        <dbReference type="EMBL" id="KXK26541.1"/>
    </source>
</evidence>
<reference evidence="2 3" key="1">
    <citation type="submission" date="2015-02" db="EMBL/GenBank/DDBJ databases">
        <title>Improved understanding of the partial-nitritation anammox process through 23 genomes representing the majority of the microbial community.</title>
        <authorList>
            <person name="Speth D.R."/>
            <person name="In T Zandt M."/>
            <person name="Guerrero Cruz S."/>
            <person name="Jetten M.S."/>
            <person name="Dutilh B.E."/>
        </authorList>
    </citation>
    <scope>NUCLEOTIDE SEQUENCE [LARGE SCALE GENOMIC DNA]</scope>
    <source>
        <strain evidence="2">OLB20</strain>
    </source>
</reference>
<dbReference type="STRING" id="1617426.TR69_WS6001000546"/>
<protein>
    <recommendedName>
        <fullName evidence="1">YdhG-like domain-containing protein</fullName>
    </recommendedName>
</protein>
<dbReference type="EMBL" id="JYNZ01000003">
    <property type="protein sequence ID" value="KXK26541.1"/>
    <property type="molecule type" value="Genomic_DNA"/>
</dbReference>
<dbReference type="Pfam" id="PF08818">
    <property type="entry name" value="DUF1801"/>
    <property type="match status" value="1"/>
</dbReference>
<dbReference type="SUPFAM" id="SSF159888">
    <property type="entry name" value="YdhG-like"/>
    <property type="match status" value="1"/>
</dbReference>